<reference evidence="1 2" key="1">
    <citation type="journal article" date="2021" name="Hortic Res">
        <title>Chromosome-scale assembly of the Dendrobium chrysotoxum genome enhances the understanding of orchid evolution.</title>
        <authorList>
            <person name="Zhang Y."/>
            <person name="Zhang G.Q."/>
            <person name="Zhang D."/>
            <person name="Liu X.D."/>
            <person name="Xu X.Y."/>
            <person name="Sun W.H."/>
            <person name="Yu X."/>
            <person name="Zhu X."/>
            <person name="Wang Z.W."/>
            <person name="Zhao X."/>
            <person name="Zhong W.Y."/>
            <person name="Chen H."/>
            <person name="Yin W.L."/>
            <person name="Huang T."/>
            <person name="Niu S.C."/>
            <person name="Liu Z.J."/>
        </authorList>
    </citation>
    <scope>NUCLEOTIDE SEQUENCE [LARGE SCALE GENOMIC DNA]</scope>
    <source>
        <strain evidence="1">Lindl</strain>
    </source>
</reference>
<gene>
    <name evidence="1" type="ORF">IEQ34_006092</name>
</gene>
<comment type="caution">
    <text evidence="1">The sequence shown here is derived from an EMBL/GenBank/DDBJ whole genome shotgun (WGS) entry which is preliminary data.</text>
</comment>
<name>A0AAV7GWU6_DENCH</name>
<keyword evidence="2" id="KW-1185">Reference proteome</keyword>
<protein>
    <submittedName>
        <fullName evidence="1">Uncharacterized protein</fullName>
    </submittedName>
</protein>
<sequence length="341" mass="39748">MGSHMTFATFLSSGQSSNYLLNSELLNTGQSLKECANDMTFEQLQSRFRLLSNLVTQRQESKQQENIDKKQVYHFRSVSKIVHIFLHPKIPDEAGNPNSFCFLLKQAENLISFRFLLKQAENLISFCFLLKQAENLISFRFLLKQAENLISFCFLLKQTLGRSFSKEHQYSVVTRRHILRTSIIPKAGDRINMTPLLSTLTYLIMIETPINKAQLIMDYIYKLSDIGHPHNRRKKNVAIGHLITYILEKKYNLIHPKPPNELPVYFTDASFCAFFGWDQSSKEEDFEGERRAPAPAPGANQNFYQKMVQHFNRLKTHFDQHFDQIENHLNQQDARYNEDMG</sequence>
<evidence type="ECO:0000313" key="2">
    <source>
        <dbReference type="Proteomes" id="UP000775213"/>
    </source>
</evidence>
<evidence type="ECO:0000313" key="1">
    <source>
        <dbReference type="EMBL" id="KAH0465989.1"/>
    </source>
</evidence>
<dbReference type="AlphaFoldDB" id="A0AAV7GWU6"/>
<accession>A0AAV7GWU6</accession>
<organism evidence="1 2">
    <name type="scientific">Dendrobium chrysotoxum</name>
    <name type="common">Orchid</name>
    <dbReference type="NCBI Taxonomy" id="161865"/>
    <lineage>
        <taxon>Eukaryota</taxon>
        <taxon>Viridiplantae</taxon>
        <taxon>Streptophyta</taxon>
        <taxon>Embryophyta</taxon>
        <taxon>Tracheophyta</taxon>
        <taxon>Spermatophyta</taxon>
        <taxon>Magnoliopsida</taxon>
        <taxon>Liliopsida</taxon>
        <taxon>Asparagales</taxon>
        <taxon>Orchidaceae</taxon>
        <taxon>Epidendroideae</taxon>
        <taxon>Malaxideae</taxon>
        <taxon>Dendrobiinae</taxon>
        <taxon>Dendrobium</taxon>
    </lineage>
</organism>
<proteinExistence type="predicted"/>
<dbReference type="EMBL" id="JAGFBR010000006">
    <property type="protein sequence ID" value="KAH0465989.1"/>
    <property type="molecule type" value="Genomic_DNA"/>
</dbReference>
<dbReference type="Proteomes" id="UP000775213">
    <property type="component" value="Unassembled WGS sequence"/>
</dbReference>